<organism evidence="2 3">
    <name type="scientific">Streptomyces similanensis</name>
    <dbReference type="NCBI Taxonomy" id="1274988"/>
    <lineage>
        <taxon>Bacteria</taxon>
        <taxon>Bacillati</taxon>
        <taxon>Actinomycetota</taxon>
        <taxon>Actinomycetes</taxon>
        <taxon>Kitasatosporales</taxon>
        <taxon>Streptomycetaceae</taxon>
        <taxon>Streptomyces</taxon>
    </lineage>
</organism>
<dbReference type="SUPFAM" id="SSF89807">
    <property type="entry name" value="Dodecin-like"/>
    <property type="match status" value="1"/>
</dbReference>
<keyword evidence="3" id="KW-1185">Reference proteome</keyword>
<dbReference type="InterPro" id="IPR036694">
    <property type="entry name" value="Dodecin-like_sf"/>
</dbReference>
<proteinExistence type="predicted"/>
<dbReference type="EMBL" id="BAABKC010000075">
    <property type="protein sequence ID" value="GAA5067325.1"/>
    <property type="molecule type" value="Genomic_DNA"/>
</dbReference>
<dbReference type="Pfam" id="PF07311">
    <property type="entry name" value="Dodecin"/>
    <property type="match status" value="1"/>
</dbReference>
<sequence length="98" mass="10884">MTRVSPPDGRDVPATGVTGATAERSTRMTDHTYRVTEIVGTSHEGVDEAIRNAVSRASRTLRNLDWFEVTQVRGQIENGQIEHYQVGLKVGFRIEDAD</sequence>
<gene>
    <name evidence="2" type="ORF">GCM10023336_49800</name>
</gene>
<dbReference type="PANTHER" id="PTHR39324:SF1">
    <property type="entry name" value="CALCIUM DODECIN"/>
    <property type="match status" value="1"/>
</dbReference>
<protein>
    <recommendedName>
        <fullName evidence="4">Dodecin domain-containing protein</fullName>
    </recommendedName>
</protein>
<dbReference type="InterPro" id="IPR025543">
    <property type="entry name" value="Dodecin-like"/>
</dbReference>
<evidence type="ECO:0008006" key="4">
    <source>
        <dbReference type="Google" id="ProtNLM"/>
    </source>
</evidence>
<dbReference type="Proteomes" id="UP001500124">
    <property type="component" value="Unassembled WGS sequence"/>
</dbReference>
<dbReference type="PANTHER" id="PTHR39324">
    <property type="entry name" value="CALCIUM DODECIN"/>
    <property type="match status" value="1"/>
</dbReference>
<evidence type="ECO:0000256" key="1">
    <source>
        <dbReference type="SAM" id="MobiDB-lite"/>
    </source>
</evidence>
<name>A0ABP9KX32_9ACTN</name>
<evidence type="ECO:0000313" key="3">
    <source>
        <dbReference type="Proteomes" id="UP001500124"/>
    </source>
</evidence>
<reference evidence="3" key="1">
    <citation type="journal article" date="2019" name="Int. J. Syst. Evol. Microbiol.">
        <title>The Global Catalogue of Microorganisms (GCM) 10K type strain sequencing project: providing services to taxonomists for standard genome sequencing and annotation.</title>
        <authorList>
            <consortium name="The Broad Institute Genomics Platform"/>
            <consortium name="The Broad Institute Genome Sequencing Center for Infectious Disease"/>
            <person name="Wu L."/>
            <person name="Ma J."/>
        </authorList>
    </citation>
    <scope>NUCLEOTIDE SEQUENCE [LARGE SCALE GENOMIC DNA]</scope>
    <source>
        <strain evidence="3">JCM 18410</strain>
    </source>
</reference>
<evidence type="ECO:0000313" key="2">
    <source>
        <dbReference type="EMBL" id="GAA5067325.1"/>
    </source>
</evidence>
<accession>A0ABP9KX32</accession>
<feature type="region of interest" description="Disordered" evidence="1">
    <location>
        <begin position="1"/>
        <end position="26"/>
    </location>
</feature>
<dbReference type="Gene3D" id="3.30.1660.10">
    <property type="entry name" value="Flavin-binding protein dodecin"/>
    <property type="match status" value="1"/>
</dbReference>
<dbReference type="NCBIfam" id="NF043052">
    <property type="entry name" value="DodecBact"/>
    <property type="match status" value="1"/>
</dbReference>
<dbReference type="InterPro" id="IPR050049">
    <property type="entry name" value="Dodecin_bact"/>
</dbReference>
<dbReference type="InterPro" id="IPR009923">
    <property type="entry name" value="Dodecin"/>
</dbReference>
<comment type="caution">
    <text evidence="2">The sequence shown here is derived from an EMBL/GenBank/DDBJ whole genome shotgun (WGS) entry which is preliminary data.</text>
</comment>